<dbReference type="SUPFAM" id="SSF51735">
    <property type="entry name" value="NAD(P)-binding Rossmann-fold domains"/>
    <property type="match status" value="1"/>
</dbReference>
<name>A0A211ZV30_9PROT</name>
<dbReference type="OrthoDB" id="9805663at2"/>
<dbReference type="SMART" id="SM00829">
    <property type="entry name" value="PKS_ER"/>
    <property type="match status" value="1"/>
</dbReference>
<accession>A0A211ZV30</accession>
<dbReference type="Pfam" id="PF08240">
    <property type="entry name" value="ADH_N"/>
    <property type="match status" value="1"/>
</dbReference>
<evidence type="ECO:0000259" key="3">
    <source>
        <dbReference type="SMART" id="SM00829"/>
    </source>
</evidence>
<evidence type="ECO:0000256" key="1">
    <source>
        <dbReference type="ARBA" id="ARBA00022857"/>
    </source>
</evidence>
<dbReference type="AlphaFoldDB" id="A0A211ZV30"/>
<dbReference type="Gene3D" id="3.90.180.10">
    <property type="entry name" value="Medium-chain alcohol dehydrogenases, catalytic domain"/>
    <property type="match status" value="1"/>
</dbReference>
<dbReference type="GO" id="GO:0005829">
    <property type="term" value="C:cytosol"/>
    <property type="evidence" value="ECO:0007669"/>
    <property type="project" value="TreeGrafter"/>
</dbReference>
<gene>
    <name evidence="4" type="ORF">BWR60_00900</name>
</gene>
<sequence length="327" mass="34654">MQRVVLREFGGPEQLIVETADGLIPGHGEVLVDVDAAGINFLDITQRGGASKVHTVQLPLVLGLEGVGRVKALGEGLRETSGGLKVGSRVAWMDIRGSYASEVVLPVNRAVVLPETFSVSQGLLFQPLTAQYLVHEYRKVRPGDRVLVHAAAGGVGQLLVQWFKYLGAWVVGTVSSEQKASAVRSLGVDAIIVYGADYEFVDEIMALTDGKGVDLAFDGLGEKTLVNTIAALTRGGTVVSIGAASGPVPAIQPTQLTQKALRLAGGSVFTYVADPAELQQRASQVMAAVQAGWLRLDSATAYPLDCVSDAHRDIENRRTQGKLYLAP</sequence>
<dbReference type="SUPFAM" id="SSF50129">
    <property type="entry name" value="GroES-like"/>
    <property type="match status" value="1"/>
</dbReference>
<reference evidence="5" key="1">
    <citation type="submission" date="2017-05" db="EMBL/GenBank/DDBJ databases">
        <authorList>
            <person name="Macchi M."/>
            <person name="Festa S."/>
            <person name="Coppotelli B.M."/>
            <person name="Morelli I.S."/>
        </authorList>
    </citation>
    <scope>NUCLEOTIDE SEQUENCE [LARGE SCALE GENOMIC DNA]</scope>
    <source>
        <strain evidence="5">I</strain>
    </source>
</reference>
<dbReference type="InterPro" id="IPR013149">
    <property type="entry name" value="ADH-like_C"/>
</dbReference>
<evidence type="ECO:0000313" key="5">
    <source>
        <dbReference type="Proteomes" id="UP000196655"/>
    </source>
</evidence>
<proteinExistence type="predicted"/>
<evidence type="ECO:0000313" key="4">
    <source>
        <dbReference type="EMBL" id="OWJ69125.1"/>
    </source>
</evidence>
<dbReference type="GO" id="GO:0070402">
    <property type="term" value="F:NADPH binding"/>
    <property type="evidence" value="ECO:0007669"/>
    <property type="project" value="TreeGrafter"/>
</dbReference>
<feature type="domain" description="Enoyl reductase (ER)" evidence="3">
    <location>
        <begin position="10"/>
        <end position="325"/>
    </location>
</feature>
<dbReference type="Gene3D" id="3.40.50.720">
    <property type="entry name" value="NAD(P)-binding Rossmann-like Domain"/>
    <property type="match status" value="1"/>
</dbReference>
<keyword evidence="2" id="KW-0560">Oxidoreductase</keyword>
<evidence type="ECO:0000256" key="2">
    <source>
        <dbReference type="ARBA" id="ARBA00023002"/>
    </source>
</evidence>
<dbReference type="PANTHER" id="PTHR48106">
    <property type="entry name" value="QUINONE OXIDOREDUCTASE PIG3-RELATED"/>
    <property type="match status" value="1"/>
</dbReference>
<dbReference type="InterPro" id="IPR013154">
    <property type="entry name" value="ADH-like_N"/>
</dbReference>
<dbReference type="PANTHER" id="PTHR48106:SF13">
    <property type="entry name" value="QUINONE OXIDOREDUCTASE-RELATED"/>
    <property type="match status" value="1"/>
</dbReference>
<dbReference type="InterPro" id="IPR011032">
    <property type="entry name" value="GroES-like_sf"/>
</dbReference>
<dbReference type="CDD" id="cd05286">
    <property type="entry name" value="QOR2"/>
    <property type="match status" value="1"/>
</dbReference>
<dbReference type="InterPro" id="IPR020843">
    <property type="entry name" value="ER"/>
</dbReference>
<dbReference type="Proteomes" id="UP000196655">
    <property type="component" value="Unassembled WGS sequence"/>
</dbReference>
<dbReference type="GO" id="GO:0035925">
    <property type="term" value="F:mRNA 3'-UTR AU-rich region binding"/>
    <property type="evidence" value="ECO:0007669"/>
    <property type="project" value="TreeGrafter"/>
</dbReference>
<comment type="caution">
    <text evidence="4">The sequence shown here is derived from an EMBL/GenBank/DDBJ whole genome shotgun (WGS) entry which is preliminary data.</text>
</comment>
<keyword evidence="5" id="KW-1185">Reference proteome</keyword>
<dbReference type="EMBL" id="NHON01000001">
    <property type="protein sequence ID" value="OWJ69125.1"/>
    <property type="molecule type" value="Genomic_DNA"/>
</dbReference>
<dbReference type="GO" id="GO:0008270">
    <property type="term" value="F:zinc ion binding"/>
    <property type="evidence" value="ECO:0007669"/>
    <property type="project" value="InterPro"/>
</dbReference>
<dbReference type="InterPro" id="IPR036291">
    <property type="entry name" value="NAD(P)-bd_dom_sf"/>
</dbReference>
<protein>
    <recommendedName>
        <fullName evidence="3">Enoyl reductase (ER) domain-containing protein</fullName>
    </recommendedName>
</protein>
<dbReference type="GO" id="GO:0003960">
    <property type="term" value="F:quinone reductase (NADPH) activity"/>
    <property type="evidence" value="ECO:0007669"/>
    <property type="project" value="InterPro"/>
</dbReference>
<organism evidence="4 5">
    <name type="scientific">Inquilinus limosus</name>
    <dbReference type="NCBI Taxonomy" id="171674"/>
    <lineage>
        <taxon>Bacteria</taxon>
        <taxon>Pseudomonadati</taxon>
        <taxon>Pseudomonadota</taxon>
        <taxon>Alphaproteobacteria</taxon>
        <taxon>Rhodospirillales</taxon>
        <taxon>Rhodospirillaceae</taxon>
        <taxon>Inquilinus</taxon>
    </lineage>
</organism>
<dbReference type="PROSITE" id="PS01162">
    <property type="entry name" value="QOR_ZETA_CRYSTAL"/>
    <property type="match status" value="1"/>
</dbReference>
<dbReference type="InterPro" id="IPR002364">
    <property type="entry name" value="Quin_OxRdtase/zeta-crystal_CS"/>
</dbReference>
<keyword evidence="1" id="KW-0521">NADP</keyword>
<dbReference type="Pfam" id="PF00107">
    <property type="entry name" value="ADH_zinc_N"/>
    <property type="match status" value="1"/>
</dbReference>
<dbReference type="RefSeq" id="WP_088149114.1">
    <property type="nucleotide sequence ID" value="NZ_NHON01000001.1"/>
</dbReference>
<dbReference type="InterPro" id="IPR047618">
    <property type="entry name" value="QOR-like"/>
</dbReference>